<gene>
    <name evidence="1" type="ORF">V525_13285</name>
</gene>
<protein>
    <submittedName>
        <fullName evidence="1">Uncharacterized protein</fullName>
    </submittedName>
</protein>
<evidence type="ECO:0000313" key="1">
    <source>
        <dbReference type="EMBL" id="ETA06550.1"/>
    </source>
</evidence>
<keyword evidence="2" id="KW-1185">Reference proteome</keyword>
<dbReference type="AlphaFoldDB" id="W9DJG9"/>
<dbReference type="GeneID" id="80261686"/>
<name>W9DJG9_9ACTN</name>
<dbReference type="RefSeq" id="WP_035751534.1">
    <property type="nucleotide sequence ID" value="NZ_KI629795.1"/>
</dbReference>
<dbReference type="HOGENOM" id="CLU_968959_0_0_11"/>
<reference evidence="1 2" key="1">
    <citation type="journal article" date="2014" name="Genome Announc.">
        <title>Draft Genome Sequence of Gordonia alkanivorans Strain CGMCC6845, a Halotolerant Hydrocarbon-Degrading Bacterium.</title>
        <authorList>
            <person name="Wang X."/>
            <person name="Jin D."/>
            <person name="Zhou L."/>
            <person name="Wu L."/>
            <person name="An W."/>
            <person name="Zhao L."/>
        </authorList>
    </citation>
    <scope>NUCLEOTIDE SEQUENCE [LARGE SCALE GENOMIC DNA]</scope>
    <source>
        <strain evidence="1 2">CGMCC 6845</strain>
    </source>
</reference>
<sequence>MGASLEIDVDRSSVAMGDDVESHARRMTLTAGTALSVVLEAAAPEVGSRGWSWLAVVDELVVAVWSVDHGVQMLVDDLPVTADNVPRQIFYRYFRQIDPAWLHRRLADGAEAHFTDLEREYRPIGDRRREEEERRREREIRARCLTVVCAAALHELGAVFDLHNDRMARFDLFGSSWRVRRSDTMTVTDCGQNRFLSSIRPAAVAECWLVAAVGQRARQVRGLPPVPDDPVVPAPDLKPMGAGVFGEPRWTTSGEPVVQLTGDDAVRAYRLSAGRSMTEIVRLLTAG</sequence>
<dbReference type="EMBL" id="AYXO01000023">
    <property type="protein sequence ID" value="ETA06550.1"/>
    <property type="molecule type" value="Genomic_DNA"/>
</dbReference>
<comment type="caution">
    <text evidence="1">The sequence shown here is derived from an EMBL/GenBank/DDBJ whole genome shotgun (WGS) entry which is preliminary data.</text>
</comment>
<organism evidence="1 2">
    <name type="scientific">Gordonia alkanivorans CGMCC 6845</name>
    <dbReference type="NCBI Taxonomy" id="1423140"/>
    <lineage>
        <taxon>Bacteria</taxon>
        <taxon>Bacillati</taxon>
        <taxon>Actinomycetota</taxon>
        <taxon>Actinomycetes</taxon>
        <taxon>Mycobacteriales</taxon>
        <taxon>Gordoniaceae</taxon>
        <taxon>Gordonia</taxon>
    </lineage>
</organism>
<proteinExistence type="predicted"/>
<accession>W9DJG9</accession>
<evidence type="ECO:0000313" key="2">
    <source>
        <dbReference type="Proteomes" id="UP000035035"/>
    </source>
</evidence>
<dbReference type="Proteomes" id="UP000035035">
    <property type="component" value="Unassembled WGS sequence"/>
</dbReference>
<dbReference type="PATRIC" id="fig|1423140.3.peg.2657"/>